<dbReference type="EMBL" id="SORO01000004">
    <property type="protein sequence ID" value="TDY67405.1"/>
    <property type="molecule type" value="Genomic_DNA"/>
</dbReference>
<dbReference type="Proteomes" id="UP000294684">
    <property type="component" value="Unassembled WGS sequence"/>
</dbReference>
<dbReference type="SMART" id="SM00387">
    <property type="entry name" value="HATPase_c"/>
    <property type="match status" value="1"/>
</dbReference>
<dbReference type="CDD" id="cd16936">
    <property type="entry name" value="HATPase_RsbW-like"/>
    <property type="match status" value="1"/>
</dbReference>
<evidence type="ECO:0000313" key="9">
    <source>
        <dbReference type="EMBL" id="TDY67405.1"/>
    </source>
</evidence>
<name>A0A4R8MN76_LEPME</name>
<evidence type="ECO:0000256" key="2">
    <source>
        <dbReference type="ARBA" id="ARBA00012438"/>
    </source>
</evidence>
<dbReference type="InterPro" id="IPR035965">
    <property type="entry name" value="PAS-like_dom_sf"/>
</dbReference>
<comment type="catalytic activity">
    <reaction evidence="1">
        <text>ATP + protein L-histidine = ADP + protein N-phospho-L-histidine.</text>
        <dbReference type="EC" id="2.7.13.3"/>
    </reaction>
</comment>
<dbReference type="PROSITE" id="PS50109">
    <property type="entry name" value="HIS_KIN"/>
    <property type="match status" value="1"/>
</dbReference>
<keyword evidence="10" id="KW-1185">Reference proteome</keyword>
<dbReference type="EC" id="2.7.13.3" evidence="2"/>
<feature type="domain" description="Histidine kinase" evidence="8">
    <location>
        <begin position="319"/>
        <end position="509"/>
    </location>
</feature>
<dbReference type="GO" id="GO:0004673">
    <property type="term" value="F:protein histidine kinase activity"/>
    <property type="evidence" value="ECO:0007669"/>
    <property type="project" value="UniProtKB-EC"/>
</dbReference>
<keyword evidence="5" id="KW-0547">Nucleotide-binding</keyword>
<dbReference type="SUPFAM" id="SSF55874">
    <property type="entry name" value="ATPase domain of HSP90 chaperone/DNA topoisomerase II/histidine kinase"/>
    <property type="match status" value="1"/>
</dbReference>
<dbReference type="Pfam" id="PF13185">
    <property type="entry name" value="GAF_2"/>
    <property type="match status" value="1"/>
</dbReference>
<comment type="caution">
    <text evidence="9">The sequence shown here is derived from an EMBL/GenBank/DDBJ whole genome shotgun (WGS) entry which is preliminary data.</text>
</comment>
<keyword evidence="4" id="KW-0808">Transferase</keyword>
<evidence type="ECO:0000259" key="8">
    <source>
        <dbReference type="PROSITE" id="PS50109"/>
    </source>
</evidence>
<organism evidence="9 10">
    <name type="scientific">Leptospira meyeri</name>
    <dbReference type="NCBI Taxonomy" id="29508"/>
    <lineage>
        <taxon>Bacteria</taxon>
        <taxon>Pseudomonadati</taxon>
        <taxon>Spirochaetota</taxon>
        <taxon>Spirochaetia</taxon>
        <taxon>Leptospirales</taxon>
        <taxon>Leptospiraceae</taxon>
        <taxon>Leptospira</taxon>
    </lineage>
</organism>
<dbReference type="Gene3D" id="3.30.565.10">
    <property type="entry name" value="Histidine kinase-like ATPase, C-terminal domain"/>
    <property type="match status" value="1"/>
</dbReference>
<evidence type="ECO:0000256" key="4">
    <source>
        <dbReference type="ARBA" id="ARBA00022679"/>
    </source>
</evidence>
<dbReference type="InterPro" id="IPR029016">
    <property type="entry name" value="GAF-like_dom_sf"/>
</dbReference>
<dbReference type="InterPro" id="IPR011495">
    <property type="entry name" value="Sig_transdc_His_kin_sub2_dim/P"/>
</dbReference>
<keyword evidence="7" id="KW-0067">ATP-binding</keyword>
<dbReference type="Pfam" id="PF13426">
    <property type="entry name" value="PAS_9"/>
    <property type="match status" value="1"/>
</dbReference>
<dbReference type="CDD" id="cd00130">
    <property type="entry name" value="PAS"/>
    <property type="match status" value="1"/>
</dbReference>
<dbReference type="AlphaFoldDB" id="A0A4R8MN76"/>
<dbReference type="GO" id="GO:0005524">
    <property type="term" value="F:ATP binding"/>
    <property type="evidence" value="ECO:0007669"/>
    <property type="project" value="UniProtKB-KW"/>
</dbReference>
<dbReference type="InterPro" id="IPR003594">
    <property type="entry name" value="HATPase_dom"/>
</dbReference>
<proteinExistence type="predicted"/>
<dbReference type="InterPro" id="IPR000014">
    <property type="entry name" value="PAS"/>
</dbReference>
<dbReference type="PANTHER" id="PTHR41523:SF8">
    <property type="entry name" value="ETHYLENE RESPONSE SENSOR PROTEIN"/>
    <property type="match status" value="1"/>
</dbReference>
<dbReference type="SUPFAM" id="SSF55785">
    <property type="entry name" value="PYP-like sensor domain (PAS domain)"/>
    <property type="match status" value="1"/>
</dbReference>
<reference evidence="9 10" key="1">
    <citation type="submission" date="2019-03" db="EMBL/GenBank/DDBJ databases">
        <title>Genomic Encyclopedia of Archaeal and Bacterial Type Strains, Phase II (KMG-II): from individual species to whole genera.</title>
        <authorList>
            <person name="Goeker M."/>
        </authorList>
    </citation>
    <scope>NUCLEOTIDE SEQUENCE [LARGE SCALE GENOMIC DNA]</scope>
    <source>
        <strain evidence="9 10">DSM 21537</strain>
    </source>
</reference>
<dbReference type="SMART" id="SM00065">
    <property type="entry name" value="GAF"/>
    <property type="match status" value="1"/>
</dbReference>
<dbReference type="STRING" id="1193051.LEP1GSC017_0875"/>
<evidence type="ECO:0000256" key="1">
    <source>
        <dbReference type="ARBA" id="ARBA00000085"/>
    </source>
</evidence>
<dbReference type="Gene3D" id="3.30.450.40">
    <property type="match status" value="1"/>
</dbReference>
<protein>
    <recommendedName>
        <fullName evidence="2">histidine kinase</fullName>
        <ecNumber evidence="2">2.7.13.3</ecNumber>
    </recommendedName>
</protein>
<dbReference type="Pfam" id="PF07568">
    <property type="entry name" value="HisKA_2"/>
    <property type="match status" value="1"/>
</dbReference>
<keyword evidence="6" id="KW-0418">Kinase</keyword>
<dbReference type="NCBIfam" id="TIGR00229">
    <property type="entry name" value="sensory_box"/>
    <property type="match status" value="1"/>
</dbReference>
<accession>A0A4R8MN76</accession>
<evidence type="ECO:0000256" key="6">
    <source>
        <dbReference type="ARBA" id="ARBA00022777"/>
    </source>
</evidence>
<dbReference type="SUPFAM" id="SSF55781">
    <property type="entry name" value="GAF domain-like"/>
    <property type="match status" value="1"/>
</dbReference>
<dbReference type="InterPro" id="IPR036890">
    <property type="entry name" value="HATPase_C_sf"/>
</dbReference>
<dbReference type="InterPro" id="IPR005467">
    <property type="entry name" value="His_kinase_dom"/>
</dbReference>
<sequence length="512" mass="57796">MFVKLRNRNLNPERIADFECYRSGILELIVGNAPLPEILSEIVLGIETLNPTMICTVILIENSKIKIGAAPSLPKIYNDSIEGVTIGPEAGSCGTAAYTGKRVIVEDIGTSPLWKNYKDVALSVGLYSCWSEPIRSHTNEVIGTFAIYHREIASPNEFDIFIITETADLVSIAIEKSIVSEKLTESERRFRDFFEKNSSVMLIIEPNSGDIINANQTAIQFYGYPHEVLTKMKIEEINILPPEEVKAERMRALAEERSYFSFPHKLANGIVKQVEVYSTPIETSNRHLLFSIVHDVTERKSAEEKVKSLLSEKEMILREVHHRIKNNMTILYNLLDLQAGSQKNEEIRNSLKDATSRIKTMSLLYDKLYLGKAFHELLLDEYLIPLSGEIISLFPYPVKLITEIDSLQLSAEQLQAIGIITNELLTNSLKYARDSSKELEIRIKVWTEEDNFFLLISDNGKGFNPEITNPENLGFGLTLVAMLIKQLSGTLTFHGDSGAEYKIKFPINKPHP</sequence>
<evidence type="ECO:0000256" key="3">
    <source>
        <dbReference type="ARBA" id="ARBA00022553"/>
    </source>
</evidence>
<dbReference type="Pfam" id="PF13581">
    <property type="entry name" value="HATPase_c_2"/>
    <property type="match status" value="1"/>
</dbReference>
<evidence type="ECO:0000313" key="10">
    <source>
        <dbReference type="Proteomes" id="UP000294684"/>
    </source>
</evidence>
<dbReference type="InterPro" id="IPR003018">
    <property type="entry name" value="GAF"/>
</dbReference>
<dbReference type="PANTHER" id="PTHR41523">
    <property type="entry name" value="TWO-COMPONENT SYSTEM SENSOR PROTEIN"/>
    <property type="match status" value="1"/>
</dbReference>
<evidence type="ECO:0000256" key="5">
    <source>
        <dbReference type="ARBA" id="ARBA00022741"/>
    </source>
</evidence>
<keyword evidence="3" id="KW-0597">Phosphoprotein</keyword>
<gene>
    <name evidence="9" type="ORF">CLV96_3827</name>
</gene>
<evidence type="ECO:0000256" key="7">
    <source>
        <dbReference type="ARBA" id="ARBA00022840"/>
    </source>
</evidence>
<dbReference type="Gene3D" id="3.30.450.20">
    <property type="entry name" value="PAS domain"/>
    <property type="match status" value="1"/>
</dbReference>